<proteinExistence type="predicted"/>
<dbReference type="GeneID" id="303297030"/>
<name>A0ABW0FG43_9MICO</name>
<keyword evidence="2" id="KW-1185">Reference proteome</keyword>
<evidence type="ECO:0000313" key="1">
    <source>
        <dbReference type="EMBL" id="MFC5297984.1"/>
    </source>
</evidence>
<dbReference type="EMBL" id="JBHSLN010000023">
    <property type="protein sequence ID" value="MFC5297984.1"/>
    <property type="molecule type" value="Genomic_DNA"/>
</dbReference>
<dbReference type="RefSeq" id="WP_343923509.1">
    <property type="nucleotide sequence ID" value="NZ_BAAAIR010000034.1"/>
</dbReference>
<reference evidence="2" key="1">
    <citation type="journal article" date="2019" name="Int. J. Syst. Evol. Microbiol.">
        <title>The Global Catalogue of Microorganisms (GCM) 10K type strain sequencing project: providing services to taxonomists for standard genome sequencing and annotation.</title>
        <authorList>
            <consortium name="The Broad Institute Genomics Platform"/>
            <consortium name="The Broad Institute Genome Sequencing Center for Infectious Disease"/>
            <person name="Wu L."/>
            <person name="Ma J."/>
        </authorList>
    </citation>
    <scope>NUCLEOTIDE SEQUENCE [LARGE SCALE GENOMIC DNA]</scope>
    <source>
        <strain evidence="2">CGMCC 1.16455</strain>
    </source>
</reference>
<dbReference type="Gene3D" id="3.30.530.20">
    <property type="match status" value="1"/>
</dbReference>
<protein>
    <submittedName>
        <fullName evidence="1">SRPBCC family protein</fullName>
    </submittedName>
</protein>
<dbReference type="CDD" id="cd07812">
    <property type="entry name" value="SRPBCC"/>
    <property type="match status" value="1"/>
</dbReference>
<accession>A0ABW0FG43</accession>
<comment type="caution">
    <text evidence="1">The sequence shown here is derived from an EMBL/GenBank/DDBJ whole genome shotgun (WGS) entry which is preliminary data.</text>
</comment>
<sequence length="153" mass="17194">MTYEMKDSIVVPAAPDEVYALLSDVTRTGEWSQQCLRCEWEDEQRGVGARFTGFNHTPERTWQTTSEVIVATPGEHFAWSVGPGRAEWGYRLRPTAAGGTELTEYTRTTSYFEEVFAERYGDRAEEEIALRQQAARTGIPATLAAIREVLAGR</sequence>
<dbReference type="Proteomes" id="UP001595937">
    <property type="component" value="Unassembled WGS sequence"/>
</dbReference>
<organism evidence="1 2">
    <name type="scientific">Brachybacterium tyrofermentans</name>
    <dbReference type="NCBI Taxonomy" id="47848"/>
    <lineage>
        <taxon>Bacteria</taxon>
        <taxon>Bacillati</taxon>
        <taxon>Actinomycetota</taxon>
        <taxon>Actinomycetes</taxon>
        <taxon>Micrococcales</taxon>
        <taxon>Dermabacteraceae</taxon>
        <taxon>Brachybacterium</taxon>
    </lineage>
</organism>
<dbReference type="SUPFAM" id="SSF55961">
    <property type="entry name" value="Bet v1-like"/>
    <property type="match status" value="1"/>
</dbReference>
<gene>
    <name evidence="1" type="ORF">ACFPK8_10730</name>
</gene>
<dbReference type="InterPro" id="IPR019587">
    <property type="entry name" value="Polyketide_cyclase/dehydratase"/>
</dbReference>
<evidence type="ECO:0000313" key="2">
    <source>
        <dbReference type="Proteomes" id="UP001595937"/>
    </source>
</evidence>
<dbReference type="Pfam" id="PF10604">
    <property type="entry name" value="Polyketide_cyc2"/>
    <property type="match status" value="1"/>
</dbReference>
<dbReference type="InterPro" id="IPR023393">
    <property type="entry name" value="START-like_dom_sf"/>
</dbReference>